<proteinExistence type="predicted"/>
<evidence type="ECO:0008006" key="4">
    <source>
        <dbReference type="Google" id="ProtNLM"/>
    </source>
</evidence>
<dbReference type="KEGG" id="nia:A8C56_17990"/>
<reference evidence="2 3" key="1">
    <citation type="submission" date="2016-05" db="EMBL/GenBank/DDBJ databases">
        <title>Niabella ginsenosidivorans BS26 whole genome sequencing.</title>
        <authorList>
            <person name="Im W.T."/>
            <person name="Siddiqi M.Z."/>
        </authorList>
    </citation>
    <scope>NUCLEOTIDE SEQUENCE [LARGE SCALE GENOMIC DNA]</scope>
    <source>
        <strain evidence="2 3">BS26</strain>
    </source>
</reference>
<dbReference type="Pfam" id="PF01944">
    <property type="entry name" value="SpoIIM"/>
    <property type="match status" value="1"/>
</dbReference>
<dbReference type="EMBL" id="CP015772">
    <property type="protein sequence ID" value="ANH84039.1"/>
    <property type="molecule type" value="Genomic_DNA"/>
</dbReference>
<keyword evidence="1" id="KW-1133">Transmembrane helix</keyword>
<feature type="transmembrane region" description="Helical" evidence="1">
    <location>
        <begin position="219"/>
        <end position="237"/>
    </location>
</feature>
<dbReference type="OrthoDB" id="9800053at2"/>
<evidence type="ECO:0000256" key="1">
    <source>
        <dbReference type="SAM" id="Phobius"/>
    </source>
</evidence>
<dbReference type="RefSeq" id="WP_067762233.1">
    <property type="nucleotide sequence ID" value="NZ_CP015772.1"/>
</dbReference>
<feature type="transmembrane region" description="Helical" evidence="1">
    <location>
        <begin position="258"/>
        <end position="277"/>
    </location>
</feature>
<keyword evidence="1" id="KW-0812">Transmembrane</keyword>
<protein>
    <recommendedName>
        <fullName evidence="4">Stage II sporulation protein M</fullName>
    </recommendedName>
</protein>
<accession>A0A1A9IAG7</accession>
<keyword evidence="1" id="KW-0472">Membrane</keyword>
<dbReference type="InterPro" id="IPR002798">
    <property type="entry name" value="SpoIIM-like"/>
</dbReference>
<gene>
    <name evidence="2" type="ORF">A8C56_17990</name>
</gene>
<organism evidence="2 3">
    <name type="scientific">Niabella ginsenosidivorans</name>
    <dbReference type="NCBI Taxonomy" id="1176587"/>
    <lineage>
        <taxon>Bacteria</taxon>
        <taxon>Pseudomonadati</taxon>
        <taxon>Bacteroidota</taxon>
        <taxon>Chitinophagia</taxon>
        <taxon>Chitinophagales</taxon>
        <taxon>Chitinophagaceae</taxon>
        <taxon>Niabella</taxon>
    </lineage>
</organism>
<keyword evidence="3" id="KW-1185">Reference proteome</keyword>
<dbReference type="PANTHER" id="PTHR35337:SF1">
    <property type="entry name" value="SLR1478 PROTEIN"/>
    <property type="match status" value="1"/>
</dbReference>
<evidence type="ECO:0000313" key="2">
    <source>
        <dbReference type="EMBL" id="ANH84039.1"/>
    </source>
</evidence>
<dbReference type="Proteomes" id="UP000077667">
    <property type="component" value="Chromosome"/>
</dbReference>
<dbReference type="STRING" id="1176587.A8C56_17990"/>
<feature type="transmembrane region" description="Helical" evidence="1">
    <location>
        <begin position="96"/>
        <end position="115"/>
    </location>
</feature>
<feature type="transmembrane region" description="Helical" evidence="1">
    <location>
        <begin position="283"/>
        <end position="305"/>
    </location>
</feature>
<name>A0A1A9IAG7_9BACT</name>
<dbReference type="PANTHER" id="PTHR35337">
    <property type="entry name" value="SLR1478 PROTEIN"/>
    <property type="match status" value="1"/>
</dbReference>
<dbReference type="AlphaFoldDB" id="A0A1A9IAG7"/>
<evidence type="ECO:0000313" key="3">
    <source>
        <dbReference type="Proteomes" id="UP000077667"/>
    </source>
</evidence>
<sequence length="325" mass="36976">MREALFIKKNKDRWLNNQSAPPQSPDEMAKVFTQLVDDLAYAKTFYPTSKTVQYLNKQASDMYLSIYQNRKEESSRLVYYWKYELPLLIHKHRKSLLFSFVLFMTFFLLAFFVAVKDAELASNFFGNSYVEKTLENIKEGNPFGIYETGNPILSWLGIMINNIKVAFLSFTSGIFCGIPTMYLLAYNGAMLGIFDQLFVAHGFGVQFWLVVFVHGTLEITALIVAATAGFVLGKSFLFPGTKKRIDAFRDGAKDGVKIMIGILPAFVIAAFFEGLFTRLYNDIAWLTTFLTTASVLFVIWYFIIYPVQLVRKKKKGLEEGGALHA</sequence>